<keyword evidence="10" id="KW-0539">Nucleus</keyword>
<comment type="similarity">
    <text evidence="2">Belongs to the TRAFAC class dynamin-like GTPase superfamily. IRG family.</text>
</comment>
<dbReference type="GO" id="GO:0008270">
    <property type="term" value="F:zinc ion binding"/>
    <property type="evidence" value="ECO:0007669"/>
    <property type="project" value="UniProtKB-KW"/>
</dbReference>
<dbReference type="InterPro" id="IPR027417">
    <property type="entry name" value="P-loop_NTPase"/>
</dbReference>
<dbReference type="InterPro" id="IPR013087">
    <property type="entry name" value="Znf_C2H2_type"/>
</dbReference>
<dbReference type="GO" id="GO:0005789">
    <property type="term" value="C:endoplasmic reticulum membrane"/>
    <property type="evidence" value="ECO:0007669"/>
    <property type="project" value="TreeGrafter"/>
</dbReference>
<protein>
    <submittedName>
        <fullName evidence="14">Interferon-inducible GTPase 1-like protein</fullName>
        <ecNumber evidence="14">3.6.5.-</ecNumber>
    </submittedName>
</protein>
<evidence type="ECO:0000256" key="3">
    <source>
        <dbReference type="ARBA" id="ARBA00022723"/>
    </source>
</evidence>
<dbReference type="GO" id="GO:0005634">
    <property type="term" value="C:nucleus"/>
    <property type="evidence" value="ECO:0007669"/>
    <property type="project" value="UniProtKB-SubCell"/>
</dbReference>
<gene>
    <name evidence="14" type="ORF">H671_2g6887</name>
</gene>
<dbReference type="PROSITE" id="PS00028">
    <property type="entry name" value="ZINC_FINGER_C2H2_1"/>
    <property type="match status" value="1"/>
</dbReference>
<comment type="subcellular location">
    <subcellularLocation>
        <location evidence="1">Nucleus</location>
    </subcellularLocation>
</comment>
<organism evidence="14 15">
    <name type="scientific">Cricetulus griseus</name>
    <name type="common">Chinese hamster</name>
    <name type="synonym">Cricetulus barabensis griseus</name>
    <dbReference type="NCBI Taxonomy" id="10029"/>
    <lineage>
        <taxon>Eukaryota</taxon>
        <taxon>Metazoa</taxon>
        <taxon>Chordata</taxon>
        <taxon>Craniata</taxon>
        <taxon>Vertebrata</taxon>
        <taxon>Euteleostomi</taxon>
        <taxon>Mammalia</taxon>
        <taxon>Eutheria</taxon>
        <taxon>Euarchontoglires</taxon>
        <taxon>Glires</taxon>
        <taxon>Rodentia</taxon>
        <taxon>Myomorpha</taxon>
        <taxon>Muroidea</taxon>
        <taxon>Cricetidae</taxon>
        <taxon>Cricetinae</taxon>
        <taxon>Cricetulus</taxon>
    </lineage>
</organism>
<proteinExistence type="inferred from homology"/>
<evidence type="ECO:0000256" key="9">
    <source>
        <dbReference type="ARBA" id="ARBA00023134"/>
    </source>
</evidence>
<dbReference type="PANTHER" id="PTHR32341:SF2">
    <property type="entry name" value="INTERFERON-GAMMA-INDUCIBLE GTPASE IFGGA2 PROTEIN-RELATED"/>
    <property type="match status" value="1"/>
</dbReference>
<keyword evidence="8" id="KW-0862">Zinc</keyword>
<dbReference type="GO" id="GO:0000045">
    <property type="term" value="P:autophagosome assembly"/>
    <property type="evidence" value="ECO:0007669"/>
    <property type="project" value="TreeGrafter"/>
</dbReference>
<dbReference type="Gene3D" id="3.30.160.60">
    <property type="entry name" value="Classic Zinc Finger"/>
    <property type="match status" value="1"/>
</dbReference>
<dbReference type="EMBL" id="KE669012">
    <property type="protein sequence ID" value="ERE83198.1"/>
    <property type="molecule type" value="Genomic_DNA"/>
</dbReference>
<dbReference type="Proteomes" id="UP000030759">
    <property type="component" value="Unassembled WGS sequence"/>
</dbReference>
<dbReference type="GO" id="GO:0045087">
    <property type="term" value="P:innate immune response"/>
    <property type="evidence" value="ECO:0007669"/>
    <property type="project" value="TreeGrafter"/>
</dbReference>
<dbReference type="Gene3D" id="3.40.50.300">
    <property type="entry name" value="P-loop containing nucleotide triphosphate hydrolases"/>
    <property type="match status" value="2"/>
</dbReference>
<dbReference type="EC" id="3.6.5.-" evidence="14"/>
<evidence type="ECO:0000256" key="5">
    <source>
        <dbReference type="ARBA" id="ARBA00022741"/>
    </source>
</evidence>
<evidence type="ECO:0000313" key="14">
    <source>
        <dbReference type="EMBL" id="ERE83198.1"/>
    </source>
</evidence>
<dbReference type="SUPFAM" id="SSF52540">
    <property type="entry name" value="P-loop containing nucleoside triphosphate hydrolases"/>
    <property type="match status" value="2"/>
</dbReference>
<evidence type="ECO:0000256" key="11">
    <source>
        <dbReference type="PROSITE-ProRule" id="PRU00042"/>
    </source>
</evidence>
<accession>A0A061ICJ7</accession>
<evidence type="ECO:0000256" key="1">
    <source>
        <dbReference type="ARBA" id="ARBA00004123"/>
    </source>
</evidence>
<dbReference type="InterPro" id="IPR030385">
    <property type="entry name" value="G_IRG_dom"/>
</dbReference>
<feature type="domain" description="IRG-type G" evidence="13">
    <location>
        <begin position="144"/>
        <end position="326"/>
    </location>
</feature>
<dbReference type="GO" id="GO:0035458">
    <property type="term" value="P:cellular response to interferon-beta"/>
    <property type="evidence" value="ECO:0007669"/>
    <property type="project" value="TreeGrafter"/>
</dbReference>
<keyword evidence="7 14" id="KW-0378">Hydrolase</keyword>
<dbReference type="FunFam" id="3.40.50.300:FF:000541">
    <property type="entry name" value="Immunity related GTPase M"/>
    <property type="match status" value="2"/>
</dbReference>
<dbReference type="GO" id="GO:0003924">
    <property type="term" value="F:GTPase activity"/>
    <property type="evidence" value="ECO:0007669"/>
    <property type="project" value="TreeGrafter"/>
</dbReference>
<evidence type="ECO:0000256" key="7">
    <source>
        <dbReference type="ARBA" id="ARBA00022801"/>
    </source>
</evidence>
<evidence type="ECO:0000259" key="13">
    <source>
        <dbReference type="PROSITE" id="PS51716"/>
    </source>
</evidence>
<dbReference type="Pfam" id="PF05049">
    <property type="entry name" value="IIGP"/>
    <property type="match status" value="2"/>
</dbReference>
<dbReference type="CDD" id="cd04104">
    <property type="entry name" value="p47_IIGP_like"/>
    <property type="match status" value="2"/>
</dbReference>
<dbReference type="SUPFAM" id="SSF57667">
    <property type="entry name" value="beta-beta-alpha zinc fingers"/>
    <property type="match status" value="1"/>
</dbReference>
<dbReference type="PROSITE" id="PS51716">
    <property type="entry name" value="G_IRG"/>
    <property type="match status" value="2"/>
</dbReference>
<evidence type="ECO:0000256" key="8">
    <source>
        <dbReference type="ARBA" id="ARBA00022833"/>
    </source>
</evidence>
<sequence length="801" mass="91575">MHQRVHTGKTLYDCGTCGKAFNERFHLILHQRIHTGEKPYDSLNVGKPPLRNNPSLYIREFTVVRNLIKCLYLLTVMGQLFSSQNDERNEDLASSFTQYFKKFKTVDTIIPQELLASIGSSLRRGNIQGANSSIEDALKEIDSTPLNVAVTGETGAGKSSFINVLRGVGHEEEGAAETGVVETTMERRPYKHHNIPNVVIWDLPGIGSTNFPPKDYLEKMKFNEYDFFIIVSATRFKKNDIDLAKAVSLMKKDFYFVRTKVDSDLKNEKEFKPRTFDREKVLQQIRNNCVKTFQESNIEEPPIFLISNKHLSDYDFPILMEKLMNALPVHKRHNFMLSLPNITSAAIERKRQFLKQRIWLEAFGTDLLSIIPSLTLFMESDVETLQKSMKYYRTVFGVDDASLESLAKDWQVSLNQIKEKMKSPKIDEKPIVCAYSQASMGWGGQESRGLYLLTVMGQLSSSPEDKRHKDLASSFTQYFNKFKTVDTIIPQKALTLIESSLKRGNIQGANSSISDALKEIDSTPLNVAVTGETGAGKSSFINALRGVGHEEEGAAETGVVKTTMKRYPYKHHNIPNVVIWDLPGIGSIKFPPKDYLEKMKFNEYDFFIIVSATRFKKNDIDLAKAVSLMKKDFYFVRTKVDSDIKNEKEFKPRTFDREKVLQQIRNSCVKTFQESNIEEPPVFLISNKHLSDYDFPILMEKVMNALPVHKRHNFMLSLPNITSAAIERKQQFLNQRIWLEAFGSFLLSSISSLTHLMGSDVETLQKTMNHYQTVFGVDDVSLESLAKDWKSHIITEMFWHK</sequence>
<dbReference type="InterPro" id="IPR051515">
    <property type="entry name" value="IRG"/>
</dbReference>
<name>A0A061ICJ7_CRIGR</name>
<keyword evidence="3" id="KW-0479">Metal-binding</keyword>
<dbReference type="FunFam" id="3.30.160.60:FF:001498">
    <property type="entry name" value="Zinc finger protein 404"/>
    <property type="match status" value="1"/>
</dbReference>
<evidence type="ECO:0000259" key="12">
    <source>
        <dbReference type="PROSITE" id="PS50157"/>
    </source>
</evidence>
<dbReference type="PROSITE" id="PS50157">
    <property type="entry name" value="ZINC_FINGER_C2H2_2"/>
    <property type="match status" value="1"/>
</dbReference>
<feature type="domain" description="IRG-type G" evidence="13">
    <location>
        <begin position="523"/>
        <end position="705"/>
    </location>
</feature>
<evidence type="ECO:0000313" key="15">
    <source>
        <dbReference type="Proteomes" id="UP000030759"/>
    </source>
</evidence>
<evidence type="ECO:0000256" key="10">
    <source>
        <dbReference type="ARBA" id="ARBA00023242"/>
    </source>
</evidence>
<evidence type="ECO:0000256" key="6">
    <source>
        <dbReference type="ARBA" id="ARBA00022771"/>
    </source>
</evidence>
<keyword evidence="4" id="KW-0677">Repeat</keyword>
<keyword evidence="6 11" id="KW-0863">Zinc-finger</keyword>
<keyword evidence="5" id="KW-0547">Nucleotide-binding</keyword>
<feature type="domain" description="C2H2-type" evidence="12">
    <location>
        <begin position="12"/>
        <end position="39"/>
    </location>
</feature>
<dbReference type="InterPro" id="IPR036236">
    <property type="entry name" value="Znf_C2H2_sf"/>
</dbReference>
<evidence type="ECO:0000256" key="2">
    <source>
        <dbReference type="ARBA" id="ARBA00005429"/>
    </source>
</evidence>
<dbReference type="InterPro" id="IPR007743">
    <property type="entry name" value="Immunity-related_GTPase-like"/>
</dbReference>
<dbReference type="PANTHER" id="PTHR32341">
    <property type="entry name" value="INTERFERON-INDUCIBLE GTPASE"/>
    <property type="match status" value="1"/>
</dbReference>
<keyword evidence="9" id="KW-0342">GTP-binding</keyword>
<dbReference type="GO" id="GO:0005525">
    <property type="term" value="F:GTP binding"/>
    <property type="evidence" value="ECO:0007669"/>
    <property type="project" value="UniProtKB-KW"/>
</dbReference>
<reference evidence="15" key="1">
    <citation type="journal article" date="2013" name="Nat. Biotechnol.">
        <title>Chinese hamster genome sequenced from sorted chromosomes.</title>
        <authorList>
            <person name="Brinkrolf K."/>
            <person name="Rupp O."/>
            <person name="Laux H."/>
            <person name="Kollin F."/>
            <person name="Ernst W."/>
            <person name="Linke B."/>
            <person name="Kofler R."/>
            <person name="Romand S."/>
            <person name="Hesse F."/>
            <person name="Budach W.E."/>
            <person name="Galosy S."/>
            <person name="Muller D."/>
            <person name="Noll T."/>
            <person name="Wienberg J."/>
            <person name="Jostock T."/>
            <person name="Leonard M."/>
            <person name="Grillari J."/>
            <person name="Tauch A."/>
            <person name="Goesmann A."/>
            <person name="Helk B."/>
            <person name="Mott J.E."/>
            <person name="Puhler A."/>
            <person name="Borth N."/>
        </authorList>
    </citation>
    <scope>NUCLEOTIDE SEQUENCE [LARGE SCALE GENOMIC DNA]</scope>
    <source>
        <strain evidence="15">17A/GY</strain>
    </source>
</reference>
<dbReference type="AlphaFoldDB" id="A0A061ICJ7"/>
<evidence type="ECO:0000256" key="4">
    <source>
        <dbReference type="ARBA" id="ARBA00022737"/>
    </source>
</evidence>